<name>A0A1D9FX15_MOOP1</name>
<proteinExistence type="predicted"/>
<protein>
    <submittedName>
        <fullName evidence="1">Uncharacterized protein</fullName>
    </submittedName>
</protein>
<dbReference type="EMBL" id="CP017708">
    <property type="protein sequence ID" value="AOY79824.2"/>
    <property type="molecule type" value="Genomic_DNA"/>
</dbReference>
<reference evidence="1" key="2">
    <citation type="submission" date="2022-10" db="EMBL/GenBank/DDBJ databases">
        <authorList>
            <person name="Ngo T.-E."/>
        </authorList>
    </citation>
    <scope>NUCLEOTIDE SEQUENCE</scope>
    <source>
        <strain evidence="1">JHB</strain>
    </source>
</reference>
<evidence type="ECO:0000313" key="1">
    <source>
        <dbReference type="EMBL" id="AOY79824.2"/>
    </source>
</evidence>
<gene>
    <name evidence="1" type="ORF">BJP36_07655</name>
</gene>
<accession>A0A1D9FX15</accession>
<dbReference type="Proteomes" id="UP000176944">
    <property type="component" value="Chromosome"/>
</dbReference>
<reference evidence="1" key="1">
    <citation type="journal article" date="2017" name="Proc. Natl. Acad. Sci. U.S.A.">
        <title>Comparative genomics uncovers the prolific and distinctive metabolic potential of the cyanobacterial genus Moorea.</title>
        <authorList>
            <person name="Leao T."/>
            <person name="Castelao G."/>
            <person name="Korobeynikov A."/>
            <person name="Monroe E.A."/>
            <person name="Podell S."/>
            <person name="Glukhov E."/>
            <person name="Allen E.E."/>
            <person name="Gerwick W.H."/>
            <person name="Gerwick L."/>
        </authorList>
    </citation>
    <scope>NUCLEOTIDE SEQUENCE</scope>
    <source>
        <strain evidence="1">JHB</strain>
    </source>
</reference>
<sequence>MPRSVKVSHVKVSQGCIEKVKLAVRRNGFPSQGALAEHVGLYLATVNNFLTGKPVGVASVFE</sequence>
<dbReference type="AlphaFoldDB" id="A0A1D9FX15"/>
<organism evidence="1">
    <name type="scientific">Moorena producens (strain JHB)</name>
    <dbReference type="NCBI Taxonomy" id="1454205"/>
    <lineage>
        <taxon>Bacteria</taxon>
        <taxon>Bacillati</taxon>
        <taxon>Cyanobacteriota</taxon>
        <taxon>Cyanophyceae</taxon>
        <taxon>Coleofasciculales</taxon>
        <taxon>Coleofasciculaceae</taxon>
        <taxon>Moorena</taxon>
    </lineage>
</organism>